<evidence type="ECO:0000313" key="1">
    <source>
        <dbReference type="EMBL" id="KAJ2982675.1"/>
    </source>
</evidence>
<dbReference type="EMBL" id="JANJQO010000064">
    <property type="protein sequence ID" value="KAJ2982675.1"/>
    <property type="molecule type" value="Genomic_DNA"/>
</dbReference>
<protein>
    <submittedName>
        <fullName evidence="1">Uncharacterized protein</fullName>
    </submittedName>
</protein>
<accession>A0ACC1NUR1</accession>
<name>A0ACC1NUR1_9HYPO</name>
<organism evidence="1 2">
    <name type="scientific">Zarea fungicola</name>
    <dbReference type="NCBI Taxonomy" id="93591"/>
    <lineage>
        <taxon>Eukaryota</taxon>
        <taxon>Fungi</taxon>
        <taxon>Dikarya</taxon>
        <taxon>Ascomycota</taxon>
        <taxon>Pezizomycotina</taxon>
        <taxon>Sordariomycetes</taxon>
        <taxon>Hypocreomycetidae</taxon>
        <taxon>Hypocreales</taxon>
        <taxon>Cordycipitaceae</taxon>
        <taxon>Zarea</taxon>
    </lineage>
</organism>
<evidence type="ECO:0000313" key="2">
    <source>
        <dbReference type="Proteomes" id="UP001143910"/>
    </source>
</evidence>
<reference evidence="1" key="1">
    <citation type="submission" date="2022-08" db="EMBL/GenBank/DDBJ databases">
        <title>Genome Sequence of Lecanicillium fungicola.</title>
        <authorList>
            <person name="Buettner E."/>
        </authorList>
    </citation>
    <scope>NUCLEOTIDE SEQUENCE</scope>
    <source>
        <strain evidence="1">Babe33</strain>
    </source>
</reference>
<keyword evidence="2" id="KW-1185">Reference proteome</keyword>
<proteinExistence type="predicted"/>
<gene>
    <name evidence="1" type="ORF">NQ176_g1231</name>
</gene>
<dbReference type="Proteomes" id="UP001143910">
    <property type="component" value="Unassembled WGS sequence"/>
</dbReference>
<comment type="caution">
    <text evidence="1">The sequence shown here is derived from an EMBL/GenBank/DDBJ whole genome shotgun (WGS) entry which is preliminary data.</text>
</comment>
<sequence>MSSSLPATMKVVHQPDPKSIRLVLEDGPLPVPQSPGECLVRVYAASPCLNELHWEDWFPSLFEPGGEKVPCTEAAGVIVQAPLQAASDTPHERSFKEGDEVLFRLDVGMAGNLRQYTIARASQLAHKPRNVSWAVAAATPLSSLTAWQGVFDQSILDPKGIFGDVEARQKNSKLRILVTGASGVVGGWAVQFAALAGAGEVIANAAGANADYVKALGATQVVDYKKTDLADWVAENPESRQVDAILDCVGGATLSSCWHAIKHGGVLLSVSVDPVPVKPEGLEKDLAAAKWFLVKPIGSQLEIIAKLLGEGKCTTRVDSEVDFDNFQAAFDKVEEKRANGKVVINVAKL</sequence>